<dbReference type="HAMAP" id="MF_01148">
    <property type="entry name" value="Lnt"/>
    <property type="match status" value="1"/>
</dbReference>
<sequence length="507" mass="54665">MPASATAAPVRPLVPLWLAVPMAAAAGALMNFAFPAVAAWPLALVALALLLPALIGRRFGGALLVAAVYGLVLFALLVSWTARYLGPIPWVALFVLEAALTAIALVPITLAYRWLPRAWPRSRTVVLPLTVAALWTVHELFLGNWPYGGFPWARLGMTQSEGPFAPVASWVGVSGLTFLMVAAVALLIEVVRMRTWRQPLRLIAPALTVLVLVFTPLFPTTPSGAMSIAAVQGNGATGYFDDREPYGVITAQTEAMDALRGEDIDLVVWPEGGVDYDPFQDPATARRLTRLVNVFDAPLLANTATQRGEEYFNTSFLWTDEGTATQSHDKRHPVPFGEYVPDRDFYYAIAPDLIGLIGREYTPGVNPPFVDVDGVRVGLAICFDVIYDEVIRESVTAGAEVLVFQTNNADFRGTDENLQQLAFARMRAIETGRSVVNVSTVGTSQIIRPDGSTVSSLDADEAGALLEDVELRSGLTAGVVLGPWIQLVLLVSGCVTLIIAGVRARRE</sequence>
<proteinExistence type="inferred from homology"/>
<dbReference type="NCBIfam" id="TIGR00546">
    <property type="entry name" value="lnt"/>
    <property type="match status" value="1"/>
</dbReference>
<feature type="transmembrane region" description="Helical" evidence="8">
    <location>
        <begin position="38"/>
        <end position="55"/>
    </location>
</feature>
<evidence type="ECO:0000256" key="1">
    <source>
        <dbReference type="ARBA" id="ARBA00004651"/>
    </source>
</evidence>
<evidence type="ECO:0000256" key="4">
    <source>
        <dbReference type="ARBA" id="ARBA00022692"/>
    </source>
</evidence>
<gene>
    <name evidence="8 10" type="primary">lnt</name>
    <name evidence="10" type="ORF">JF543_09020</name>
</gene>
<dbReference type="PANTHER" id="PTHR38686:SF1">
    <property type="entry name" value="APOLIPOPROTEIN N-ACYLTRANSFERASE"/>
    <property type="match status" value="1"/>
</dbReference>
<evidence type="ECO:0000259" key="9">
    <source>
        <dbReference type="PROSITE" id="PS50263"/>
    </source>
</evidence>
<dbReference type="InterPro" id="IPR003010">
    <property type="entry name" value="C-N_Hydrolase"/>
</dbReference>
<evidence type="ECO:0000256" key="6">
    <source>
        <dbReference type="ARBA" id="ARBA00023136"/>
    </source>
</evidence>
<comment type="pathway">
    <text evidence="8">Protein modification; lipoprotein biosynthesis (N-acyl transfer).</text>
</comment>
<organism evidence="10 11">
    <name type="scientific">Microbacterium esteraromaticum</name>
    <dbReference type="NCBI Taxonomy" id="57043"/>
    <lineage>
        <taxon>Bacteria</taxon>
        <taxon>Bacillati</taxon>
        <taxon>Actinomycetota</taxon>
        <taxon>Actinomycetes</taxon>
        <taxon>Micrococcales</taxon>
        <taxon>Microbacteriaceae</taxon>
        <taxon>Microbacterium</taxon>
    </lineage>
</organism>
<evidence type="ECO:0000256" key="8">
    <source>
        <dbReference type="HAMAP-Rule" id="MF_01148"/>
    </source>
</evidence>
<keyword evidence="7 8" id="KW-0012">Acyltransferase</keyword>
<evidence type="ECO:0000256" key="5">
    <source>
        <dbReference type="ARBA" id="ARBA00022989"/>
    </source>
</evidence>
<comment type="caution">
    <text evidence="10">The sequence shown here is derived from an EMBL/GenBank/DDBJ whole genome shotgun (WGS) entry which is preliminary data.</text>
</comment>
<dbReference type="GO" id="GO:0005886">
    <property type="term" value="C:plasma membrane"/>
    <property type="evidence" value="ECO:0007669"/>
    <property type="project" value="UniProtKB-SubCell"/>
</dbReference>
<dbReference type="PANTHER" id="PTHR38686">
    <property type="entry name" value="APOLIPOPROTEIN N-ACYLTRANSFERASE"/>
    <property type="match status" value="1"/>
</dbReference>
<keyword evidence="4 8" id="KW-0812">Transmembrane</keyword>
<dbReference type="EC" id="2.3.1.269" evidence="8"/>
<evidence type="ECO:0000256" key="7">
    <source>
        <dbReference type="ARBA" id="ARBA00023315"/>
    </source>
</evidence>
<name>A0A939DWB8_9MICO</name>
<evidence type="ECO:0000256" key="2">
    <source>
        <dbReference type="ARBA" id="ARBA00022475"/>
    </source>
</evidence>
<dbReference type="RefSeq" id="WP_206824289.1">
    <property type="nucleotide sequence ID" value="NZ_JAEMWU010000001.1"/>
</dbReference>
<keyword evidence="6 8" id="KW-0472">Membrane</keyword>
<comment type="subcellular location">
    <subcellularLocation>
        <location evidence="1 8">Cell membrane</location>
        <topology evidence="1 8">Multi-pass membrane protein</topology>
    </subcellularLocation>
</comment>
<feature type="transmembrane region" description="Helical" evidence="8">
    <location>
        <begin position="12"/>
        <end position="32"/>
    </location>
</feature>
<accession>A0A939DWB8</accession>
<dbReference type="GO" id="GO:0016410">
    <property type="term" value="F:N-acyltransferase activity"/>
    <property type="evidence" value="ECO:0007669"/>
    <property type="project" value="UniProtKB-UniRule"/>
</dbReference>
<dbReference type="AlphaFoldDB" id="A0A939DWB8"/>
<reference evidence="10" key="1">
    <citation type="submission" date="2020-12" db="EMBL/GenBank/DDBJ databases">
        <title>PHA producing bacteria isolated from mangrove.</title>
        <authorList>
            <person name="Zheng W."/>
            <person name="Yu S."/>
            <person name="Huang Y."/>
        </authorList>
    </citation>
    <scope>NUCLEOTIDE SEQUENCE</scope>
    <source>
        <strain evidence="10">GN8-5</strain>
    </source>
</reference>
<protein>
    <recommendedName>
        <fullName evidence="8">Apolipoprotein N-acyltransferase</fullName>
        <shortName evidence="8">ALP N-acyltransferase</shortName>
        <ecNumber evidence="8">2.3.1.269</ecNumber>
    </recommendedName>
</protein>
<comment type="catalytic activity">
    <reaction evidence="8">
        <text>N-terminal S-1,2-diacyl-sn-glyceryl-L-cysteinyl-[lipoprotein] + a glycerophospholipid = N-acyl-S-1,2-diacyl-sn-glyceryl-L-cysteinyl-[lipoprotein] + a 2-acyl-sn-glycero-3-phospholipid + H(+)</text>
        <dbReference type="Rhea" id="RHEA:48228"/>
        <dbReference type="Rhea" id="RHEA-COMP:14681"/>
        <dbReference type="Rhea" id="RHEA-COMP:14684"/>
        <dbReference type="ChEBI" id="CHEBI:15378"/>
        <dbReference type="ChEBI" id="CHEBI:136912"/>
        <dbReference type="ChEBI" id="CHEBI:140656"/>
        <dbReference type="ChEBI" id="CHEBI:140657"/>
        <dbReference type="ChEBI" id="CHEBI:140660"/>
        <dbReference type="EC" id="2.3.1.269"/>
    </reaction>
</comment>
<dbReference type="Pfam" id="PF20154">
    <property type="entry name" value="LNT_N"/>
    <property type="match status" value="1"/>
</dbReference>
<dbReference type="Gene3D" id="3.60.110.10">
    <property type="entry name" value="Carbon-nitrogen hydrolase"/>
    <property type="match status" value="1"/>
</dbReference>
<feature type="transmembrane region" description="Helical" evidence="8">
    <location>
        <begin position="124"/>
        <end position="147"/>
    </location>
</feature>
<comment type="similarity">
    <text evidence="8">Belongs to the CN hydrolase family. Apolipoprotein N-acyltransferase subfamily.</text>
</comment>
<comment type="function">
    <text evidence="8">Catalyzes the phospholipid dependent N-acylation of the N-terminal cysteine of apolipoprotein, the last step in lipoprotein maturation.</text>
</comment>
<keyword evidence="2 8" id="KW-1003">Cell membrane</keyword>
<feature type="transmembrane region" description="Helical" evidence="8">
    <location>
        <begin position="200"/>
        <end position="218"/>
    </location>
</feature>
<feature type="transmembrane region" description="Helical" evidence="8">
    <location>
        <begin position="62"/>
        <end position="82"/>
    </location>
</feature>
<dbReference type="GO" id="GO:0042158">
    <property type="term" value="P:lipoprotein biosynthetic process"/>
    <property type="evidence" value="ECO:0007669"/>
    <property type="project" value="UniProtKB-UniRule"/>
</dbReference>
<feature type="transmembrane region" description="Helical" evidence="8">
    <location>
        <begin position="167"/>
        <end position="188"/>
    </location>
</feature>
<dbReference type="EMBL" id="JAEMWU010000001">
    <property type="protein sequence ID" value="MBN8206101.1"/>
    <property type="molecule type" value="Genomic_DNA"/>
</dbReference>
<evidence type="ECO:0000256" key="3">
    <source>
        <dbReference type="ARBA" id="ARBA00022679"/>
    </source>
</evidence>
<dbReference type="PROSITE" id="PS50263">
    <property type="entry name" value="CN_HYDROLASE"/>
    <property type="match status" value="1"/>
</dbReference>
<dbReference type="InterPro" id="IPR036526">
    <property type="entry name" value="C-N_Hydrolase_sf"/>
</dbReference>
<dbReference type="Proteomes" id="UP000664385">
    <property type="component" value="Unassembled WGS sequence"/>
</dbReference>
<feature type="domain" description="CN hydrolase" evidence="9">
    <location>
        <begin position="226"/>
        <end position="471"/>
    </location>
</feature>
<dbReference type="CDD" id="cd07571">
    <property type="entry name" value="ALP_N-acyl_transferase"/>
    <property type="match status" value="1"/>
</dbReference>
<dbReference type="SUPFAM" id="SSF56317">
    <property type="entry name" value="Carbon-nitrogen hydrolase"/>
    <property type="match status" value="1"/>
</dbReference>
<keyword evidence="5 8" id="KW-1133">Transmembrane helix</keyword>
<dbReference type="Pfam" id="PF00795">
    <property type="entry name" value="CN_hydrolase"/>
    <property type="match status" value="1"/>
</dbReference>
<feature type="transmembrane region" description="Helical" evidence="8">
    <location>
        <begin position="88"/>
        <end position="112"/>
    </location>
</feature>
<keyword evidence="3 8" id="KW-0808">Transferase</keyword>
<feature type="transmembrane region" description="Helical" evidence="8">
    <location>
        <begin position="481"/>
        <end position="502"/>
    </location>
</feature>
<dbReference type="InterPro" id="IPR004563">
    <property type="entry name" value="Apolipo_AcylTrfase"/>
</dbReference>
<dbReference type="InterPro" id="IPR045378">
    <property type="entry name" value="LNT_N"/>
</dbReference>
<evidence type="ECO:0000313" key="10">
    <source>
        <dbReference type="EMBL" id="MBN8206101.1"/>
    </source>
</evidence>
<evidence type="ECO:0000313" key="11">
    <source>
        <dbReference type="Proteomes" id="UP000664385"/>
    </source>
</evidence>